<evidence type="ECO:0000313" key="1">
    <source>
        <dbReference type="EMBL" id="MBO8476719.1"/>
    </source>
</evidence>
<dbReference type="Pfam" id="PF13809">
    <property type="entry name" value="Tubulin_2"/>
    <property type="match status" value="1"/>
</dbReference>
<dbReference type="EMBL" id="JADIMC010000079">
    <property type="protein sequence ID" value="MBO8476719.1"/>
    <property type="molecule type" value="Genomic_DNA"/>
</dbReference>
<reference evidence="1" key="1">
    <citation type="submission" date="2020-10" db="EMBL/GenBank/DDBJ databases">
        <authorList>
            <person name="Gilroy R."/>
        </authorList>
    </citation>
    <scope>NUCLEOTIDE SEQUENCE</scope>
    <source>
        <strain evidence="1">6919</strain>
    </source>
</reference>
<proteinExistence type="predicted"/>
<accession>A0A9D9NK16</accession>
<dbReference type="InterPro" id="IPR025904">
    <property type="entry name" value="Tubulin-like"/>
</dbReference>
<feature type="non-terminal residue" evidence="1">
    <location>
        <position position="147"/>
    </location>
</feature>
<reference evidence="1" key="2">
    <citation type="journal article" date="2021" name="PeerJ">
        <title>Extensive microbial diversity within the chicken gut microbiome revealed by metagenomics and culture.</title>
        <authorList>
            <person name="Gilroy R."/>
            <person name="Ravi A."/>
            <person name="Getino M."/>
            <person name="Pursley I."/>
            <person name="Horton D.L."/>
            <person name="Alikhan N.F."/>
            <person name="Baker D."/>
            <person name="Gharbi K."/>
            <person name="Hall N."/>
            <person name="Watson M."/>
            <person name="Adriaenssens E.M."/>
            <person name="Foster-Nyarko E."/>
            <person name="Jarju S."/>
            <person name="Secka A."/>
            <person name="Antonio M."/>
            <person name="Oren A."/>
            <person name="Chaudhuri R.R."/>
            <person name="La Ragione R."/>
            <person name="Hildebrand F."/>
            <person name="Pallen M.J."/>
        </authorList>
    </citation>
    <scope>NUCLEOTIDE SEQUENCE</scope>
    <source>
        <strain evidence="1">6919</strain>
    </source>
</reference>
<dbReference type="Proteomes" id="UP000823598">
    <property type="component" value="Unassembled WGS sequence"/>
</dbReference>
<sequence length="147" mass="15997">MANHLVIGLGGTGGSVLCALRKRIYEEFRSNDQTGDAHIEYLYVDSSLADLNNDDRWQALGVSVQLSPAQRLSINGIGAGVLDNLDQYPGINSFISRRDEALLKEGIGAIINEGIGGQRRRFGRMLIANNMCGLPQNTFIGQVHARV</sequence>
<gene>
    <name evidence="1" type="ORF">IAB88_06975</name>
</gene>
<comment type="caution">
    <text evidence="1">The sequence shown here is derived from an EMBL/GenBank/DDBJ whole genome shotgun (WGS) entry which is preliminary data.</text>
</comment>
<dbReference type="AlphaFoldDB" id="A0A9D9NK16"/>
<name>A0A9D9NK16_9BACT</name>
<protein>
    <submittedName>
        <fullName evidence="1">Uncharacterized protein</fullName>
    </submittedName>
</protein>
<evidence type="ECO:0000313" key="2">
    <source>
        <dbReference type="Proteomes" id="UP000823598"/>
    </source>
</evidence>
<organism evidence="1 2">
    <name type="scientific">Candidatus Limisoma faecipullorum</name>
    <dbReference type="NCBI Taxonomy" id="2840854"/>
    <lineage>
        <taxon>Bacteria</taxon>
        <taxon>Pseudomonadati</taxon>
        <taxon>Bacteroidota</taxon>
        <taxon>Bacteroidia</taxon>
        <taxon>Bacteroidales</taxon>
        <taxon>Candidatus Limisoma</taxon>
    </lineage>
</organism>